<dbReference type="GO" id="GO:0045892">
    <property type="term" value="P:negative regulation of DNA-templated transcription"/>
    <property type="evidence" value="ECO:0007669"/>
    <property type="project" value="TreeGrafter"/>
</dbReference>
<evidence type="ECO:0000256" key="2">
    <source>
        <dbReference type="ARBA" id="ARBA00022649"/>
    </source>
</evidence>
<gene>
    <name evidence="7" type="ORF">JKA74_08400</name>
</gene>
<keyword evidence="2" id="KW-1277">Toxin-antitoxin system</keyword>
<dbReference type="EMBL" id="JAEQBW010000003">
    <property type="protein sequence ID" value="MBK6265056.1"/>
    <property type="molecule type" value="Genomic_DNA"/>
</dbReference>
<organism evidence="7 8">
    <name type="scientific">Marivirga aurantiaca</name>
    <dbReference type="NCBI Taxonomy" id="2802615"/>
    <lineage>
        <taxon>Bacteria</taxon>
        <taxon>Pseudomonadati</taxon>
        <taxon>Bacteroidota</taxon>
        <taxon>Cytophagia</taxon>
        <taxon>Cytophagales</taxon>
        <taxon>Marivirgaceae</taxon>
        <taxon>Marivirga</taxon>
    </lineage>
</organism>
<keyword evidence="4" id="KW-0255">Endonuclease</keyword>
<name>A0A934WY54_9BACT</name>
<comment type="caution">
    <text evidence="7">The sequence shown here is derived from an EMBL/GenBank/DDBJ whole genome shotgun (WGS) entry which is preliminary data.</text>
</comment>
<dbReference type="AlphaFoldDB" id="A0A934WY54"/>
<dbReference type="Pfam" id="PF06769">
    <property type="entry name" value="YoeB_toxin"/>
    <property type="match status" value="1"/>
</dbReference>
<dbReference type="Proteomes" id="UP000611723">
    <property type="component" value="Unassembled WGS sequence"/>
</dbReference>
<proteinExistence type="inferred from homology"/>
<dbReference type="GO" id="GO:0016787">
    <property type="term" value="F:hydrolase activity"/>
    <property type="evidence" value="ECO:0007669"/>
    <property type="project" value="UniProtKB-KW"/>
</dbReference>
<protein>
    <recommendedName>
        <fullName evidence="6">Putative mRNA interferase YoeB</fullName>
    </recommendedName>
</protein>
<keyword evidence="8" id="KW-1185">Reference proteome</keyword>
<comment type="similarity">
    <text evidence="1">Belongs to the YoeB family.</text>
</comment>
<dbReference type="InterPro" id="IPR009614">
    <property type="entry name" value="YoeB_toxin"/>
</dbReference>
<dbReference type="NCBIfam" id="TIGR02116">
    <property type="entry name" value="toxin_Txe_YoeB"/>
    <property type="match status" value="1"/>
</dbReference>
<dbReference type="GO" id="GO:0004519">
    <property type="term" value="F:endonuclease activity"/>
    <property type="evidence" value="ECO:0007669"/>
    <property type="project" value="UniProtKB-KW"/>
</dbReference>
<evidence type="ECO:0000256" key="1">
    <source>
        <dbReference type="ARBA" id="ARBA00008172"/>
    </source>
</evidence>
<dbReference type="PANTHER" id="PTHR38039">
    <property type="entry name" value="TOXIN YOEB"/>
    <property type="match status" value="1"/>
</dbReference>
<dbReference type="PANTHER" id="PTHR38039:SF1">
    <property type="entry name" value="TOXIN YOEB"/>
    <property type="match status" value="1"/>
</dbReference>
<sequence>MSYTLEFSKTALADIEKHKKSGDKSTLKKIEKLLNELLEHPTKGTGQPERLKHDLAGLYSRRINKKDRLVYSIKEEIVTVYVLSAWSHYGDK</sequence>
<accession>A0A934WY54</accession>
<dbReference type="RefSeq" id="WP_201430737.1">
    <property type="nucleotide sequence ID" value="NZ_JAEQBW010000003.1"/>
</dbReference>
<evidence type="ECO:0000256" key="4">
    <source>
        <dbReference type="ARBA" id="ARBA00022759"/>
    </source>
</evidence>
<keyword evidence="5" id="KW-0378">Hydrolase</keyword>
<dbReference type="GO" id="GO:0006401">
    <property type="term" value="P:RNA catabolic process"/>
    <property type="evidence" value="ECO:0007669"/>
    <property type="project" value="InterPro"/>
</dbReference>
<keyword evidence="3" id="KW-0540">Nuclease</keyword>
<reference evidence="7" key="1">
    <citation type="submission" date="2021-01" db="EMBL/GenBank/DDBJ databases">
        <title>Marivirga aurantiaca sp. nov., isolated from intertidal surface sediments.</title>
        <authorList>
            <person name="Zhang M."/>
        </authorList>
    </citation>
    <scope>NUCLEOTIDE SEQUENCE</scope>
    <source>
        <strain evidence="7">S37H4</strain>
    </source>
</reference>
<evidence type="ECO:0000313" key="8">
    <source>
        <dbReference type="Proteomes" id="UP000611723"/>
    </source>
</evidence>
<dbReference type="SUPFAM" id="SSF143011">
    <property type="entry name" value="RelE-like"/>
    <property type="match status" value="1"/>
</dbReference>
<evidence type="ECO:0000256" key="6">
    <source>
        <dbReference type="ARBA" id="ARBA00030388"/>
    </source>
</evidence>
<evidence type="ECO:0000313" key="7">
    <source>
        <dbReference type="EMBL" id="MBK6265056.1"/>
    </source>
</evidence>
<dbReference type="InterPro" id="IPR035093">
    <property type="entry name" value="RelE/ParE_toxin_dom_sf"/>
</dbReference>
<dbReference type="Gene3D" id="3.30.2310.20">
    <property type="entry name" value="RelE-like"/>
    <property type="match status" value="1"/>
</dbReference>
<evidence type="ECO:0000256" key="3">
    <source>
        <dbReference type="ARBA" id="ARBA00022722"/>
    </source>
</evidence>
<evidence type="ECO:0000256" key="5">
    <source>
        <dbReference type="ARBA" id="ARBA00022801"/>
    </source>
</evidence>